<dbReference type="SUPFAM" id="SSF46894">
    <property type="entry name" value="C-terminal effector domain of the bipartite response regulators"/>
    <property type="match status" value="1"/>
</dbReference>
<dbReference type="GO" id="GO:0006355">
    <property type="term" value="P:regulation of DNA-templated transcription"/>
    <property type="evidence" value="ECO:0007669"/>
    <property type="project" value="InterPro"/>
</dbReference>
<dbReference type="GO" id="GO:0003677">
    <property type="term" value="F:DNA binding"/>
    <property type="evidence" value="ECO:0007669"/>
    <property type="project" value="UniProtKB-KW"/>
</dbReference>
<accession>A0A921TC84</accession>
<dbReference type="Pfam" id="PF00072">
    <property type="entry name" value="Response_reg"/>
    <property type="match status" value="1"/>
</dbReference>
<dbReference type="PROSITE" id="PS50110">
    <property type="entry name" value="RESPONSE_REGULATORY"/>
    <property type="match status" value="1"/>
</dbReference>
<evidence type="ECO:0000256" key="3">
    <source>
        <dbReference type="PROSITE-ProRule" id="PRU00169"/>
    </source>
</evidence>
<feature type="domain" description="HTH luxR-type" evidence="4">
    <location>
        <begin position="137"/>
        <end position="202"/>
    </location>
</feature>
<evidence type="ECO:0000313" key="6">
    <source>
        <dbReference type="EMBL" id="KAF0676785.1"/>
    </source>
</evidence>
<dbReference type="EMBL" id="APKE01000011">
    <property type="protein sequence ID" value="KAF0676785.1"/>
    <property type="molecule type" value="Genomic_DNA"/>
</dbReference>
<dbReference type="SUPFAM" id="SSF52172">
    <property type="entry name" value="CheY-like"/>
    <property type="match status" value="1"/>
</dbReference>
<dbReference type="PROSITE" id="PS50043">
    <property type="entry name" value="HTH_LUXR_2"/>
    <property type="match status" value="1"/>
</dbReference>
<dbReference type="InterPro" id="IPR000792">
    <property type="entry name" value="Tscrpt_reg_LuxR_C"/>
</dbReference>
<dbReference type="AlphaFoldDB" id="A0A921TC84"/>
<dbReference type="Pfam" id="PF00196">
    <property type="entry name" value="GerE"/>
    <property type="match status" value="1"/>
</dbReference>
<sequence length="204" mass="21595">MDVLIADDHDLVRDTIAAFLTSRGSIHVQVAGSLGEALERIEAEGAFDIVLLDYDMPGMHKLEGLGRAIACNGGKPVGIVSGTATPAIAQDALAAGAAGFLPKTMSGRSLVNAVKFMAAGEIYAPVEFMAATPCKAEHPLHAQLTKREREVLSGLSMGKANKEIARDLDLEEVTIKVHVKTLSRKLSARNRTHAVVIAKEAGFI</sequence>
<dbReference type="InterPro" id="IPR001789">
    <property type="entry name" value="Sig_transdc_resp-reg_receiver"/>
</dbReference>
<dbReference type="InterPro" id="IPR058245">
    <property type="entry name" value="NreC/VraR/RcsB-like_REC"/>
</dbReference>
<dbReference type="PANTHER" id="PTHR45566:SF1">
    <property type="entry name" value="HTH-TYPE TRANSCRIPTIONAL REGULATOR YHJB-RELATED"/>
    <property type="match status" value="1"/>
</dbReference>
<keyword evidence="2" id="KW-0238">DNA-binding</keyword>
<dbReference type="Proteomes" id="UP000698242">
    <property type="component" value="Unassembled WGS sequence"/>
</dbReference>
<dbReference type="CDD" id="cd06170">
    <property type="entry name" value="LuxR_C_like"/>
    <property type="match status" value="1"/>
</dbReference>
<dbReference type="InterPro" id="IPR016032">
    <property type="entry name" value="Sig_transdc_resp-reg_C-effctor"/>
</dbReference>
<dbReference type="CDD" id="cd17535">
    <property type="entry name" value="REC_NarL-like"/>
    <property type="match status" value="1"/>
</dbReference>
<gene>
    <name evidence="6" type="primary">flcA</name>
    <name evidence="6" type="ORF">PMES_00872</name>
</gene>
<comment type="caution">
    <text evidence="6">The sequence shown here is derived from an EMBL/GenBank/DDBJ whole genome shotgun (WGS) entry which is preliminary data.</text>
</comment>
<keyword evidence="1 3" id="KW-0597">Phosphoprotein</keyword>
<evidence type="ECO:0000256" key="2">
    <source>
        <dbReference type="ARBA" id="ARBA00023125"/>
    </source>
</evidence>
<feature type="domain" description="Response regulatory" evidence="5">
    <location>
        <begin position="2"/>
        <end position="118"/>
    </location>
</feature>
<dbReference type="OrthoDB" id="3679796at2"/>
<evidence type="ECO:0000313" key="7">
    <source>
        <dbReference type="Proteomes" id="UP000698242"/>
    </source>
</evidence>
<evidence type="ECO:0000259" key="4">
    <source>
        <dbReference type="PROSITE" id="PS50043"/>
    </source>
</evidence>
<dbReference type="GO" id="GO:0000160">
    <property type="term" value="P:phosphorelay signal transduction system"/>
    <property type="evidence" value="ECO:0007669"/>
    <property type="project" value="InterPro"/>
</dbReference>
<dbReference type="RefSeq" id="WP_159964293.1">
    <property type="nucleotide sequence ID" value="NZ_APKE01000011.1"/>
</dbReference>
<name>A0A921TC84_9RHOB</name>
<proteinExistence type="predicted"/>
<evidence type="ECO:0000256" key="1">
    <source>
        <dbReference type="ARBA" id="ARBA00022553"/>
    </source>
</evidence>
<feature type="modified residue" description="4-aspartylphosphate" evidence="3">
    <location>
        <position position="53"/>
    </location>
</feature>
<dbReference type="InterPro" id="IPR011006">
    <property type="entry name" value="CheY-like_superfamily"/>
</dbReference>
<keyword evidence="7" id="KW-1185">Reference proteome</keyword>
<organism evidence="6 7">
    <name type="scientific">Profundibacterium mesophilum KAUST100406-0324</name>
    <dbReference type="NCBI Taxonomy" id="1037889"/>
    <lineage>
        <taxon>Bacteria</taxon>
        <taxon>Pseudomonadati</taxon>
        <taxon>Pseudomonadota</taxon>
        <taxon>Alphaproteobacteria</taxon>
        <taxon>Rhodobacterales</taxon>
        <taxon>Roseobacteraceae</taxon>
        <taxon>Profundibacterium</taxon>
    </lineage>
</organism>
<dbReference type="SMART" id="SM00448">
    <property type="entry name" value="REC"/>
    <property type="match status" value="1"/>
</dbReference>
<reference evidence="6" key="1">
    <citation type="submission" date="2013-03" db="EMBL/GenBank/DDBJ databases">
        <title>Genome Sequence of the Profundibacterium mesophilum strain KAUST100406-0324T from Red Sea, a novel genus in the family Rhodobacteraceae.</title>
        <authorList>
            <person name="Essack M."/>
            <person name="Alam I."/>
            <person name="Lafi F."/>
            <person name="Alawi W."/>
            <person name="Kamanu F."/>
            <person name="Al-Suwailem A."/>
            <person name="Lee O.O."/>
            <person name="Xu Y."/>
            <person name="Bajic V."/>
            <person name="Qian P.-Y."/>
            <person name="Archer J."/>
        </authorList>
    </citation>
    <scope>NUCLEOTIDE SEQUENCE</scope>
    <source>
        <strain evidence="6">KAUST100406-0324</strain>
    </source>
</reference>
<dbReference type="Gene3D" id="3.40.50.2300">
    <property type="match status" value="1"/>
</dbReference>
<dbReference type="SMART" id="SM00421">
    <property type="entry name" value="HTH_LUXR"/>
    <property type="match status" value="1"/>
</dbReference>
<dbReference type="InterPro" id="IPR051015">
    <property type="entry name" value="EvgA-like"/>
</dbReference>
<dbReference type="PANTHER" id="PTHR45566">
    <property type="entry name" value="HTH-TYPE TRANSCRIPTIONAL REGULATOR YHJB-RELATED"/>
    <property type="match status" value="1"/>
</dbReference>
<evidence type="ECO:0000259" key="5">
    <source>
        <dbReference type="PROSITE" id="PS50110"/>
    </source>
</evidence>
<protein>
    <submittedName>
        <fullName evidence="6">Two component transcriptional regulator LuxR family protein</fullName>
    </submittedName>
</protein>
<dbReference type="PRINTS" id="PR00038">
    <property type="entry name" value="HTHLUXR"/>
</dbReference>